<keyword evidence="2" id="KW-1185">Reference proteome</keyword>
<evidence type="ECO:0000313" key="1">
    <source>
        <dbReference type="EMBL" id="RQG93759.1"/>
    </source>
</evidence>
<reference evidence="1 2" key="1">
    <citation type="submission" date="2018-10" db="EMBL/GenBank/DDBJ databases">
        <title>Natrarchaeobius chitinivorans gen. nov., sp. nov., and Natrarchaeobius haloalkaliphilus sp. nov., alkaliphilic, chitin-utilizing haloarchaea from hypersaline alkaline lakes.</title>
        <authorList>
            <person name="Sorokin D.Y."/>
            <person name="Elcheninov A.G."/>
            <person name="Kostrikina N.A."/>
            <person name="Bale N.J."/>
            <person name="Sinninghe Damste J.S."/>
            <person name="Khijniak T.V."/>
            <person name="Kublanov I.V."/>
            <person name="Toshchakov S.V."/>
        </authorList>
    </citation>
    <scope>NUCLEOTIDE SEQUENCE [LARGE SCALE GENOMIC DNA]</scope>
    <source>
        <strain evidence="1 2">AArcht7</strain>
    </source>
</reference>
<dbReference type="EMBL" id="REFZ01000069">
    <property type="protein sequence ID" value="RQG93759.1"/>
    <property type="molecule type" value="Genomic_DNA"/>
</dbReference>
<dbReference type="OrthoDB" id="351051at2157"/>
<protein>
    <submittedName>
        <fullName evidence="1">Uncharacterized protein</fullName>
    </submittedName>
</protein>
<gene>
    <name evidence="1" type="ORF">EA472_22795</name>
</gene>
<dbReference type="AlphaFoldDB" id="A0A3N6P652"/>
<accession>A0A3N6P652</accession>
<comment type="caution">
    <text evidence="1">The sequence shown here is derived from an EMBL/GenBank/DDBJ whole genome shotgun (WGS) entry which is preliminary data.</text>
</comment>
<organism evidence="1 2">
    <name type="scientific">Natrarchaeobius chitinivorans</name>
    <dbReference type="NCBI Taxonomy" id="1679083"/>
    <lineage>
        <taxon>Archaea</taxon>
        <taxon>Methanobacteriati</taxon>
        <taxon>Methanobacteriota</taxon>
        <taxon>Stenosarchaea group</taxon>
        <taxon>Halobacteria</taxon>
        <taxon>Halobacteriales</taxon>
        <taxon>Natrialbaceae</taxon>
        <taxon>Natrarchaeobius</taxon>
    </lineage>
</organism>
<sequence length="115" mass="12445">MPSTALEAQVLSLINERTAPEPDGVQDASGELFTGTKRLKQEASKDNIDCSKAELEDAVDALVEEGSLITWHGLLAPANADHLQAIIENEKQSEITRDLLIRKCEGFLEATEVAA</sequence>
<proteinExistence type="predicted"/>
<dbReference type="Proteomes" id="UP000281431">
    <property type="component" value="Unassembled WGS sequence"/>
</dbReference>
<name>A0A3N6P652_NATCH</name>
<evidence type="ECO:0000313" key="2">
    <source>
        <dbReference type="Proteomes" id="UP000281431"/>
    </source>
</evidence>